<reference evidence="2" key="1">
    <citation type="submission" date="2022-12" db="EMBL/GenBank/DDBJ databases">
        <title>Draft genome assemblies for two species of Escallonia (Escalloniales).</title>
        <authorList>
            <person name="Chanderbali A."/>
            <person name="Dervinis C."/>
            <person name="Anghel I."/>
            <person name="Soltis D."/>
            <person name="Soltis P."/>
            <person name="Zapata F."/>
        </authorList>
    </citation>
    <scope>NUCLEOTIDE SEQUENCE</scope>
    <source>
        <strain evidence="2">UCBG92.1500</strain>
        <tissue evidence="2">Leaf</tissue>
    </source>
</reference>
<comment type="similarity">
    <text evidence="1">Belongs to the plant acyltransferase family.</text>
</comment>
<sequence length="759" mass="83384">MTKLHLLLLKMPPSNGISTSLHIEAVQSVVPAKPTDPRQSRDVSVAENMRSSIFQRRLHVVLYYKKASAEDSGWLVAGRFKESLGNAVLEQPILAGRIQKGNDEGELKVVSTDSGIRLVEARIAANLSEFLDLKDKKEEEAQLVTNFKCGGYAIGISGSLLLADPVSMANFLKRWANIHRLMVSKTEIAQTPTFYLPNLRKTACSSPYPSGSVTSKNSDQSVIFKFASKDLSLDVEMQKTLAALCIEAADRSFATKMASKFCLMVKESIKDAFTIENYAKQELVTHDSSIVSSGLTCVSWEDLGGDEICLNEGNKPTNVSYWISSGCGEGLVMITPSPSDGVVEILNILDHCLNMLLLSARITFVETRGDCVEDKDSSSLMLGMLFSLAHLLVPKMPPLNVASTFSTNMCIEAVQSVAPTKPTDPRQSRFVSVAENMRSNIFQRRLHVVLYYKKAFEEDSGWFVTGWFKESLGNVMLEQPILAGRIQKGDAEGEYKVVSTDSGIRLVEARIAVNLSEFLDLKDKKEEEAHLVFWEDIDEQNPQFSPLFFVQVTNFKCGGYAIGISCSLLLADPVAMVNFLKRWANIQRLMVSMTEIPRTPTFYLPNLRKIGCSASPYPGGSVTSKNSGQSVIFKFAPKGLSLDIQMQKTLAALCIEAAERSFAAKMASKLALMIKESFKDAFTIENYAKEELVMHDSSIVSGLTCVSWEDLGGNEICLNEGNKPASVSYWMSAGCGEGLVMVIPSHNDGVVEVNILVAS</sequence>
<keyword evidence="3" id="KW-1185">Reference proteome</keyword>
<dbReference type="PANTHER" id="PTHR31642">
    <property type="entry name" value="TRICHOTHECENE 3-O-ACETYLTRANSFERASE"/>
    <property type="match status" value="1"/>
</dbReference>
<evidence type="ECO:0000256" key="1">
    <source>
        <dbReference type="ARBA" id="ARBA00009861"/>
    </source>
</evidence>
<name>A0AA88QRZ0_9ASTE</name>
<evidence type="ECO:0000313" key="3">
    <source>
        <dbReference type="Proteomes" id="UP001187471"/>
    </source>
</evidence>
<protein>
    <submittedName>
        <fullName evidence="2">Uncharacterized protein</fullName>
    </submittedName>
</protein>
<evidence type="ECO:0000313" key="2">
    <source>
        <dbReference type="EMBL" id="KAK2970434.1"/>
    </source>
</evidence>
<dbReference type="EMBL" id="JAVXUO010002716">
    <property type="protein sequence ID" value="KAK2970434.1"/>
    <property type="molecule type" value="Genomic_DNA"/>
</dbReference>
<organism evidence="2 3">
    <name type="scientific">Escallonia rubra</name>
    <dbReference type="NCBI Taxonomy" id="112253"/>
    <lineage>
        <taxon>Eukaryota</taxon>
        <taxon>Viridiplantae</taxon>
        <taxon>Streptophyta</taxon>
        <taxon>Embryophyta</taxon>
        <taxon>Tracheophyta</taxon>
        <taxon>Spermatophyta</taxon>
        <taxon>Magnoliopsida</taxon>
        <taxon>eudicotyledons</taxon>
        <taxon>Gunneridae</taxon>
        <taxon>Pentapetalae</taxon>
        <taxon>asterids</taxon>
        <taxon>campanulids</taxon>
        <taxon>Escalloniales</taxon>
        <taxon>Escalloniaceae</taxon>
        <taxon>Escallonia</taxon>
    </lineage>
</organism>
<accession>A0AA88QRZ0</accession>
<dbReference type="Proteomes" id="UP001187471">
    <property type="component" value="Unassembled WGS sequence"/>
</dbReference>
<dbReference type="GO" id="GO:0016747">
    <property type="term" value="F:acyltransferase activity, transferring groups other than amino-acyl groups"/>
    <property type="evidence" value="ECO:0007669"/>
    <property type="project" value="TreeGrafter"/>
</dbReference>
<gene>
    <name evidence="2" type="ORF">RJ640_000151</name>
</gene>
<dbReference type="Gene3D" id="3.30.559.10">
    <property type="entry name" value="Chloramphenicol acetyltransferase-like domain"/>
    <property type="match status" value="2"/>
</dbReference>
<dbReference type="PANTHER" id="PTHR31642:SF299">
    <property type="entry name" value="OS02G0653400 PROTEIN"/>
    <property type="match status" value="1"/>
</dbReference>
<dbReference type="InterPro" id="IPR050317">
    <property type="entry name" value="Plant_Fungal_Acyltransferase"/>
</dbReference>
<comment type="caution">
    <text evidence="2">The sequence shown here is derived from an EMBL/GenBank/DDBJ whole genome shotgun (WGS) entry which is preliminary data.</text>
</comment>
<dbReference type="InterPro" id="IPR023213">
    <property type="entry name" value="CAT-like_dom_sf"/>
</dbReference>
<dbReference type="AlphaFoldDB" id="A0AA88QRZ0"/>
<dbReference type="Pfam" id="PF02458">
    <property type="entry name" value="Transferase"/>
    <property type="match status" value="2"/>
</dbReference>
<proteinExistence type="inferred from homology"/>